<organism evidence="4">
    <name type="scientific">Dissoconium aciculare CBS 342.82</name>
    <dbReference type="NCBI Taxonomy" id="1314786"/>
    <lineage>
        <taxon>Eukaryota</taxon>
        <taxon>Fungi</taxon>
        <taxon>Dikarya</taxon>
        <taxon>Ascomycota</taxon>
        <taxon>Pezizomycotina</taxon>
        <taxon>Dothideomycetes</taxon>
        <taxon>Dothideomycetidae</taxon>
        <taxon>Mycosphaerellales</taxon>
        <taxon>Dissoconiaceae</taxon>
        <taxon>Dissoconium</taxon>
    </lineage>
</organism>
<reference evidence="4" key="1">
    <citation type="submission" date="2020-01" db="EMBL/GenBank/DDBJ databases">
        <authorList>
            <consortium name="DOE Joint Genome Institute"/>
            <person name="Haridas S."/>
            <person name="Albert R."/>
            <person name="Binder M."/>
            <person name="Bloem J."/>
            <person name="Labutti K."/>
            <person name="Salamov A."/>
            <person name="Andreopoulos B."/>
            <person name="Baker S.E."/>
            <person name="Barry K."/>
            <person name="Bills G."/>
            <person name="Bluhm B.H."/>
            <person name="Cannon C."/>
            <person name="Castanera R."/>
            <person name="Culley D.E."/>
            <person name="Daum C."/>
            <person name="Ezra D."/>
            <person name="Gonzalez J.B."/>
            <person name="Henrissat B."/>
            <person name="Kuo A."/>
            <person name="Liang C."/>
            <person name="Lipzen A."/>
            <person name="Lutzoni F."/>
            <person name="Magnuson J."/>
            <person name="Mondo S."/>
            <person name="Nolan M."/>
            <person name="Ohm R."/>
            <person name="Pangilinan J."/>
            <person name="Park H.-J."/>
            <person name="Ramirez L."/>
            <person name="Alfaro M."/>
            <person name="Sun H."/>
            <person name="Tritt A."/>
            <person name="Yoshinaga Y."/>
            <person name="Zwiers L.-H."/>
            <person name="Turgeon B.G."/>
            <person name="Goodwin S.B."/>
            <person name="Spatafora J.W."/>
            <person name="Crous P.W."/>
            <person name="Grigoriev I.V."/>
        </authorList>
    </citation>
    <scope>NUCLEOTIDE SEQUENCE</scope>
    <source>
        <strain evidence="4">CBS 342.82</strain>
    </source>
</reference>
<dbReference type="PANTHER" id="PTHR34598:SF4">
    <property type="entry name" value="7ALPHA-CEPHEM-METHOXYLASE P8 CHAIN RELATED PROTEIN"/>
    <property type="match status" value="1"/>
</dbReference>
<sequence length="300" mass="34264">MTSAIFKHIDTSSYSGKPWSKVDGPGMAFVQKDHSRPVTNIRGHENEYTTDNSGFAVYHAPAQEKSFTDDKAIRNGYYQEVEDVLRQHLHGIKKVVIFDHTIRRRDETSPRQPVQQVHVDQTPNAAAVRVRRHLPADEAEELLKGRYQIINVWRPIENPASDFPLAVVDWRSTRPEDFIPVDLMYPKRPDSALAGEDDKDDRGKERLPDETTLQSLENYEVRGETLAVAPNEDHKFCYVKDMTPNEVMLLKCFDSYGEGMPQGRPGLALRTPHTAFMDPSTPKDTPGRQSIEVRCLIFYE</sequence>
<evidence type="ECO:0000256" key="1">
    <source>
        <dbReference type="ARBA" id="ARBA00023604"/>
    </source>
</evidence>
<dbReference type="Proteomes" id="UP000504637">
    <property type="component" value="Unplaced"/>
</dbReference>
<protein>
    <recommendedName>
        <fullName evidence="5">Methyltransferase</fullName>
    </recommendedName>
</protein>
<dbReference type="GO" id="GO:0016491">
    <property type="term" value="F:oxidoreductase activity"/>
    <property type="evidence" value="ECO:0007669"/>
    <property type="project" value="InterPro"/>
</dbReference>
<dbReference type="NCBIfam" id="NF041278">
    <property type="entry name" value="CmcJ_NvfI_EfuI"/>
    <property type="match status" value="1"/>
</dbReference>
<evidence type="ECO:0008006" key="5">
    <source>
        <dbReference type="Google" id="ProtNLM"/>
    </source>
</evidence>
<gene>
    <name evidence="4" type="ORF">K489DRAFT_399243</name>
</gene>
<dbReference type="OrthoDB" id="412788at2759"/>
<comment type="similarity">
    <text evidence="1">Belongs to the asaB hydroxylase/desaturase family.</text>
</comment>
<reference evidence="4" key="2">
    <citation type="submission" date="2020-04" db="EMBL/GenBank/DDBJ databases">
        <authorList>
            <consortium name="NCBI Genome Project"/>
        </authorList>
    </citation>
    <scope>NUCLEOTIDE SEQUENCE</scope>
    <source>
        <strain evidence="4">CBS 342.82</strain>
    </source>
</reference>
<dbReference type="AlphaFoldDB" id="A0A6J3MBH9"/>
<feature type="region of interest" description="Disordered" evidence="2">
    <location>
        <begin position="189"/>
        <end position="209"/>
    </location>
</feature>
<reference evidence="4" key="3">
    <citation type="submission" date="2025-08" db="UniProtKB">
        <authorList>
            <consortium name="RefSeq"/>
        </authorList>
    </citation>
    <scope>IDENTIFICATION</scope>
    <source>
        <strain evidence="4">CBS 342.82</strain>
    </source>
</reference>
<evidence type="ECO:0000256" key="2">
    <source>
        <dbReference type="SAM" id="MobiDB-lite"/>
    </source>
</evidence>
<keyword evidence="3" id="KW-1185">Reference proteome</keyword>
<proteinExistence type="inferred from homology"/>
<dbReference type="PANTHER" id="PTHR34598">
    <property type="entry name" value="BLL6449 PROTEIN"/>
    <property type="match status" value="1"/>
</dbReference>
<evidence type="ECO:0000313" key="4">
    <source>
        <dbReference type="RefSeq" id="XP_033462020.1"/>
    </source>
</evidence>
<feature type="compositionally biased region" description="Basic and acidic residues" evidence="2">
    <location>
        <begin position="200"/>
        <end position="209"/>
    </location>
</feature>
<accession>A0A6J3MBH9</accession>
<name>A0A6J3MBH9_9PEZI</name>
<dbReference type="InterPro" id="IPR044053">
    <property type="entry name" value="AsaB-like"/>
</dbReference>
<evidence type="ECO:0000313" key="3">
    <source>
        <dbReference type="Proteomes" id="UP000504637"/>
    </source>
</evidence>
<dbReference type="GeneID" id="54364758"/>
<dbReference type="RefSeq" id="XP_033462020.1">
    <property type="nucleotide sequence ID" value="XM_033606958.1"/>
</dbReference>